<evidence type="ECO:0000313" key="3">
    <source>
        <dbReference type="EMBL" id="CUS45090.1"/>
    </source>
</evidence>
<dbReference type="SUPFAM" id="SSF46894">
    <property type="entry name" value="C-terminal effector domain of the bipartite response regulators"/>
    <property type="match status" value="1"/>
</dbReference>
<dbReference type="CDD" id="cd00383">
    <property type="entry name" value="trans_reg_C"/>
    <property type="match status" value="1"/>
</dbReference>
<proteinExistence type="predicted"/>
<feature type="domain" description="OmpR/PhoB-type" evidence="2">
    <location>
        <begin position="12"/>
        <end position="111"/>
    </location>
</feature>
<dbReference type="GO" id="GO:0006355">
    <property type="term" value="P:regulation of DNA-templated transcription"/>
    <property type="evidence" value="ECO:0007669"/>
    <property type="project" value="InterPro"/>
</dbReference>
<accession>A0A160TJ53</accession>
<dbReference type="SUPFAM" id="SSF48452">
    <property type="entry name" value="TPR-like"/>
    <property type="match status" value="1"/>
</dbReference>
<reference evidence="3" key="1">
    <citation type="submission" date="2015-10" db="EMBL/GenBank/DDBJ databases">
        <authorList>
            <person name="Gilbert D.G."/>
        </authorList>
    </citation>
    <scope>NUCLEOTIDE SEQUENCE</scope>
</reference>
<dbReference type="EMBL" id="CZQE01000206">
    <property type="protein sequence ID" value="CUS45090.1"/>
    <property type="molecule type" value="Genomic_DNA"/>
</dbReference>
<evidence type="ECO:0000259" key="2">
    <source>
        <dbReference type="PROSITE" id="PS51755"/>
    </source>
</evidence>
<protein>
    <submittedName>
        <fullName evidence="3">Transcriptional regulator</fullName>
    </submittedName>
</protein>
<dbReference type="GO" id="GO:0000160">
    <property type="term" value="P:phosphorelay signal transduction system"/>
    <property type="evidence" value="ECO:0007669"/>
    <property type="project" value="InterPro"/>
</dbReference>
<sequence>MVSADRIDLAHEPAFALGALSVEPGTREIVGTDGTREVVEPRVMQVLVALTRAKGATLSRDDLTRSCWDGRIVGEDAINRVISRLRRLAEGIGGGRFRIETVTKVGYRLIVEGARPESLSVPAMEGPRPSSPRLPTRRAIIASVAGVSVAAAGGILWWRQGASGAAVPAIVAPFMQQANMAMSHGDPEGVTQAIGLFRRAVEIQPDYADGWGALAGAYAAAARTRPSEYIASMEERARAAAGRAFALDPSNAYAKVALIALKPRIGNWQSAEQVLRQAMTDHPDSEVFMGTLSSLLSSVGRMAEAAVLSDRIARIAAPSPGFSYSRVQLLWAAGRLEEADRAMDDAFALYPMHYAVWFTRFQLLTYTGRAREAIAFGEERGGRPTGIPEGNFDLVLASARAIASGARTDIDAAIAMNMAAARRAAGQAENTIQFAGAVGRLDDAFALADAYFFGRGFRVGDVRFTEQQGGYTRPADRRTVPLFMPTTGAMRADPRFERLATEIGLTRYWAQSGIQPDYKKAR</sequence>
<dbReference type="AlphaFoldDB" id="A0A160TJ53"/>
<dbReference type="InterPro" id="IPR011990">
    <property type="entry name" value="TPR-like_helical_dom_sf"/>
</dbReference>
<dbReference type="GO" id="GO:0003677">
    <property type="term" value="F:DNA binding"/>
    <property type="evidence" value="ECO:0007669"/>
    <property type="project" value="UniProtKB-KW"/>
</dbReference>
<dbReference type="SMART" id="SM00862">
    <property type="entry name" value="Trans_reg_C"/>
    <property type="match status" value="1"/>
</dbReference>
<dbReference type="Pfam" id="PF00486">
    <property type="entry name" value="Trans_reg_C"/>
    <property type="match status" value="1"/>
</dbReference>
<dbReference type="InterPro" id="IPR016032">
    <property type="entry name" value="Sig_transdc_resp-reg_C-effctor"/>
</dbReference>
<dbReference type="PROSITE" id="PS51755">
    <property type="entry name" value="OMPR_PHOB"/>
    <property type="match status" value="1"/>
</dbReference>
<dbReference type="Gene3D" id="1.25.40.10">
    <property type="entry name" value="Tetratricopeptide repeat domain"/>
    <property type="match status" value="1"/>
</dbReference>
<dbReference type="Gene3D" id="1.10.10.10">
    <property type="entry name" value="Winged helix-like DNA-binding domain superfamily/Winged helix DNA-binding domain"/>
    <property type="match status" value="1"/>
</dbReference>
<organism evidence="3">
    <name type="scientific">hydrothermal vent metagenome</name>
    <dbReference type="NCBI Taxonomy" id="652676"/>
    <lineage>
        <taxon>unclassified sequences</taxon>
        <taxon>metagenomes</taxon>
        <taxon>ecological metagenomes</taxon>
    </lineage>
</organism>
<dbReference type="InterPro" id="IPR001867">
    <property type="entry name" value="OmpR/PhoB-type_DNA-bd"/>
</dbReference>
<evidence type="ECO:0000256" key="1">
    <source>
        <dbReference type="ARBA" id="ARBA00023125"/>
    </source>
</evidence>
<dbReference type="InterPro" id="IPR036388">
    <property type="entry name" value="WH-like_DNA-bd_sf"/>
</dbReference>
<name>A0A160TJ53_9ZZZZ</name>
<gene>
    <name evidence="3" type="ORF">MGWOODY_Smn850</name>
</gene>
<keyword evidence="1" id="KW-0238">DNA-binding</keyword>